<organism evidence="1 2">
    <name type="scientific">Chitinilyticum piscinae</name>
    <dbReference type="NCBI Taxonomy" id="2866724"/>
    <lineage>
        <taxon>Bacteria</taxon>
        <taxon>Pseudomonadati</taxon>
        <taxon>Pseudomonadota</taxon>
        <taxon>Betaproteobacteria</taxon>
        <taxon>Neisseriales</taxon>
        <taxon>Chitinibacteraceae</taxon>
        <taxon>Chitinilyticum</taxon>
    </lineage>
</organism>
<comment type="caution">
    <text evidence="1">The sequence shown here is derived from an EMBL/GenBank/DDBJ whole genome shotgun (WGS) entry which is preliminary data.</text>
</comment>
<dbReference type="Pfam" id="PF12686">
    <property type="entry name" value="DUF3800"/>
    <property type="match status" value="1"/>
</dbReference>
<sequence length="266" mass="29998">MHICYIDEAGCPGYLPVNNSEIQPVLIIAGLALPKEALDSIGRQFIKIKQQYLYGETRPNSRHQDALNELKGAELRRAIREGRKAEADKAHKLAQQLLDTLIAHGAELYGQVIIKVPDDKFNGTQLYSDAMMRIAKNYHQLLDKELSNGLIVADFREPEINGRVSQPISLAMWEQKNTFPRFELPPTFGNSNSHVGLQIADIIISTLLMPLALAKFNEQIPNSKHKKNDDLQNFKRYQKRLKTLCRNGTSLVAVQSNQPALAKKFL</sequence>
<proteinExistence type="predicted"/>
<accession>A0A8J7K374</accession>
<dbReference type="EMBL" id="JADFUA010000018">
    <property type="protein sequence ID" value="MBE9611002.1"/>
    <property type="molecule type" value="Genomic_DNA"/>
</dbReference>
<protein>
    <submittedName>
        <fullName evidence="1">DUF3800 domain-containing protein</fullName>
    </submittedName>
</protein>
<name>A0A8J7K374_9NEIS</name>
<dbReference type="Proteomes" id="UP000604481">
    <property type="component" value="Unassembled WGS sequence"/>
</dbReference>
<dbReference type="RefSeq" id="WP_194117520.1">
    <property type="nucleotide sequence ID" value="NZ_JADFUA010000018.1"/>
</dbReference>
<reference evidence="1 2" key="1">
    <citation type="submission" date="2020-10" db="EMBL/GenBank/DDBJ databases">
        <title>The genome sequence of Chitinilyticum litopenaei 4Y14.</title>
        <authorList>
            <person name="Liu Y."/>
        </authorList>
    </citation>
    <scope>NUCLEOTIDE SEQUENCE [LARGE SCALE GENOMIC DNA]</scope>
    <source>
        <strain evidence="1 2">4Y14</strain>
    </source>
</reference>
<evidence type="ECO:0000313" key="1">
    <source>
        <dbReference type="EMBL" id="MBE9611002.1"/>
    </source>
</evidence>
<dbReference type="AlphaFoldDB" id="A0A8J7K374"/>
<gene>
    <name evidence="1" type="ORF">INR99_16910</name>
</gene>
<keyword evidence="2" id="KW-1185">Reference proteome</keyword>
<dbReference type="InterPro" id="IPR024524">
    <property type="entry name" value="DUF3800"/>
</dbReference>
<evidence type="ECO:0000313" key="2">
    <source>
        <dbReference type="Proteomes" id="UP000604481"/>
    </source>
</evidence>